<dbReference type="NCBIfam" id="TIGR02937">
    <property type="entry name" value="sigma70-ECF"/>
    <property type="match status" value="1"/>
</dbReference>
<evidence type="ECO:0000313" key="6">
    <source>
        <dbReference type="EMBL" id="AEE52841.1"/>
    </source>
</evidence>
<proteinExistence type="inferred from homology"/>
<dbReference type="SUPFAM" id="SSF88946">
    <property type="entry name" value="Sigma2 domain of RNA polymerase sigma factors"/>
    <property type="match status" value="1"/>
</dbReference>
<dbReference type="STRING" id="760192.Halhy_5013"/>
<evidence type="ECO:0000256" key="1">
    <source>
        <dbReference type="ARBA" id="ARBA00010641"/>
    </source>
</evidence>
<organism evidence="6 7">
    <name type="scientific">Haliscomenobacter hydrossis (strain ATCC 27775 / DSM 1100 / LMG 10767 / O)</name>
    <dbReference type="NCBI Taxonomy" id="760192"/>
    <lineage>
        <taxon>Bacteria</taxon>
        <taxon>Pseudomonadati</taxon>
        <taxon>Bacteroidota</taxon>
        <taxon>Saprospiria</taxon>
        <taxon>Saprospirales</taxon>
        <taxon>Haliscomenobacteraceae</taxon>
        <taxon>Haliscomenobacter</taxon>
    </lineage>
</organism>
<comment type="similarity">
    <text evidence="1">Belongs to the sigma-70 factor family. ECF subfamily.</text>
</comment>
<keyword evidence="4" id="KW-0238">DNA-binding</keyword>
<dbReference type="eggNOG" id="COG1595">
    <property type="taxonomic scope" value="Bacteria"/>
</dbReference>
<dbReference type="PANTHER" id="PTHR43133">
    <property type="entry name" value="RNA POLYMERASE ECF-TYPE SIGMA FACTO"/>
    <property type="match status" value="1"/>
</dbReference>
<dbReference type="InterPro" id="IPR039425">
    <property type="entry name" value="RNA_pol_sigma-70-like"/>
</dbReference>
<name>F4L1A9_HALH1</name>
<dbReference type="GO" id="GO:0003677">
    <property type="term" value="F:DNA binding"/>
    <property type="evidence" value="ECO:0007669"/>
    <property type="project" value="UniProtKB-KW"/>
</dbReference>
<dbReference type="Proteomes" id="UP000008461">
    <property type="component" value="Chromosome"/>
</dbReference>
<dbReference type="InterPro" id="IPR013325">
    <property type="entry name" value="RNA_pol_sigma_r2"/>
</dbReference>
<reference key="2">
    <citation type="submission" date="2011-04" db="EMBL/GenBank/DDBJ databases">
        <title>Complete sequence of chromosome of Haliscomenobacter hydrossis DSM 1100.</title>
        <authorList>
            <consortium name="US DOE Joint Genome Institute (JGI-PGF)"/>
            <person name="Lucas S."/>
            <person name="Han J."/>
            <person name="Lapidus A."/>
            <person name="Bruce D."/>
            <person name="Goodwin L."/>
            <person name="Pitluck S."/>
            <person name="Peters L."/>
            <person name="Kyrpides N."/>
            <person name="Mavromatis K."/>
            <person name="Ivanova N."/>
            <person name="Ovchinnikova G."/>
            <person name="Pagani I."/>
            <person name="Daligault H."/>
            <person name="Detter J.C."/>
            <person name="Han C."/>
            <person name="Land M."/>
            <person name="Hauser L."/>
            <person name="Markowitz V."/>
            <person name="Cheng J.-F."/>
            <person name="Hugenholtz P."/>
            <person name="Woyke T."/>
            <person name="Wu D."/>
            <person name="Verbarg S."/>
            <person name="Frueling A."/>
            <person name="Brambilla E."/>
            <person name="Klenk H.-P."/>
            <person name="Eisen J.A."/>
        </authorList>
    </citation>
    <scope>NUCLEOTIDE SEQUENCE</scope>
    <source>
        <strain>DSM 1100</strain>
    </source>
</reference>
<dbReference type="Gene3D" id="1.10.1740.10">
    <property type="match status" value="1"/>
</dbReference>
<sequence length="200" mass="23451">MNAITYTNESFVAAIKKGGTVRQTAIRWLYDDKELQQRVVSFVKNNRGNQEDGTDMFHEGIIVLDRNTREDKFRGEAPIKGYLYSICRFLWMNQMRKQERVTLVDPIKPAQEEPDFETPEVTFRTEERKNLLGHLLDQLGEQCRKVLEMWKLSYSMAEIADTLQLSNEANARKIKYRCHLALMEYLEKNPGMVKQLKDVL</sequence>
<dbReference type="PANTHER" id="PTHR43133:SF8">
    <property type="entry name" value="RNA POLYMERASE SIGMA FACTOR HI_1459-RELATED"/>
    <property type="match status" value="1"/>
</dbReference>
<keyword evidence="2" id="KW-0805">Transcription regulation</keyword>
<dbReference type="RefSeq" id="WP_013767376.1">
    <property type="nucleotide sequence ID" value="NC_015510.1"/>
</dbReference>
<dbReference type="EMBL" id="CP002691">
    <property type="protein sequence ID" value="AEE52841.1"/>
    <property type="molecule type" value="Genomic_DNA"/>
</dbReference>
<dbReference type="InterPro" id="IPR013324">
    <property type="entry name" value="RNA_pol_sigma_r3/r4-like"/>
</dbReference>
<evidence type="ECO:0000256" key="3">
    <source>
        <dbReference type="ARBA" id="ARBA00023082"/>
    </source>
</evidence>
<keyword evidence="5" id="KW-0804">Transcription</keyword>
<keyword evidence="3" id="KW-0731">Sigma factor</keyword>
<accession>F4L1A9</accession>
<keyword evidence="7" id="KW-1185">Reference proteome</keyword>
<evidence type="ECO:0000256" key="4">
    <source>
        <dbReference type="ARBA" id="ARBA00023125"/>
    </source>
</evidence>
<dbReference type="InterPro" id="IPR014284">
    <property type="entry name" value="RNA_pol_sigma-70_dom"/>
</dbReference>
<evidence type="ECO:0000256" key="5">
    <source>
        <dbReference type="ARBA" id="ARBA00023163"/>
    </source>
</evidence>
<evidence type="ECO:0000256" key="2">
    <source>
        <dbReference type="ARBA" id="ARBA00023015"/>
    </source>
</evidence>
<dbReference type="InterPro" id="IPR036388">
    <property type="entry name" value="WH-like_DNA-bd_sf"/>
</dbReference>
<dbReference type="GO" id="GO:0006352">
    <property type="term" value="P:DNA-templated transcription initiation"/>
    <property type="evidence" value="ECO:0007669"/>
    <property type="project" value="InterPro"/>
</dbReference>
<protein>
    <submittedName>
        <fullName evidence="6">RNA polymerase, sigma-24 subunit, ECF subfamily</fullName>
    </submittedName>
</protein>
<dbReference type="HOGENOM" id="CLU_047691_16_1_10"/>
<dbReference type="Gene3D" id="1.10.10.10">
    <property type="entry name" value="Winged helix-like DNA-binding domain superfamily/Winged helix DNA-binding domain"/>
    <property type="match status" value="1"/>
</dbReference>
<gene>
    <name evidence="6" type="ordered locus">Halhy_5013</name>
</gene>
<dbReference type="AlphaFoldDB" id="F4L1A9"/>
<dbReference type="KEGG" id="hhy:Halhy_5013"/>
<dbReference type="SUPFAM" id="SSF88659">
    <property type="entry name" value="Sigma3 and sigma4 domains of RNA polymerase sigma factors"/>
    <property type="match status" value="1"/>
</dbReference>
<reference evidence="6 7" key="1">
    <citation type="journal article" date="2011" name="Stand. Genomic Sci.">
        <title>Complete genome sequence of Haliscomenobacter hydrossis type strain (O).</title>
        <authorList>
            <consortium name="US DOE Joint Genome Institute (JGI-PGF)"/>
            <person name="Daligault H."/>
            <person name="Lapidus A."/>
            <person name="Zeytun A."/>
            <person name="Nolan M."/>
            <person name="Lucas S."/>
            <person name="Del Rio T.G."/>
            <person name="Tice H."/>
            <person name="Cheng J.F."/>
            <person name="Tapia R."/>
            <person name="Han C."/>
            <person name="Goodwin L."/>
            <person name="Pitluck S."/>
            <person name="Liolios K."/>
            <person name="Pagani I."/>
            <person name="Ivanova N."/>
            <person name="Huntemann M."/>
            <person name="Mavromatis K."/>
            <person name="Mikhailova N."/>
            <person name="Pati A."/>
            <person name="Chen A."/>
            <person name="Palaniappan K."/>
            <person name="Land M."/>
            <person name="Hauser L."/>
            <person name="Brambilla E.M."/>
            <person name="Rohde M."/>
            <person name="Verbarg S."/>
            <person name="Goker M."/>
            <person name="Bristow J."/>
            <person name="Eisen J.A."/>
            <person name="Markowitz V."/>
            <person name="Hugenholtz P."/>
            <person name="Kyrpides N.C."/>
            <person name="Klenk H.P."/>
            <person name="Woyke T."/>
        </authorList>
    </citation>
    <scope>NUCLEOTIDE SEQUENCE [LARGE SCALE GENOMIC DNA]</scope>
    <source>
        <strain evidence="7">ATCC 27775 / DSM 1100 / LMG 10767 / O</strain>
    </source>
</reference>
<evidence type="ECO:0000313" key="7">
    <source>
        <dbReference type="Proteomes" id="UP000008461"/>
    </source>
</evidence>
<dbReference type="GO" id="GO:0016987">
    <property type="term" value="F:sigma factor activity"/>
    <property type="evidence" value="ECO:0007669"/>
    <property type="project" value="UniProtKB-KW"/>
</dbReference>
<dbReference type="OrthoDB" id="1116697at2"/>